<protein>
    <submittedName>
        <fullName evidence="4">Iron-dependent repressor, putative</fullName>
    </submittedName>
</protein>
<dbReference type="InterPro" id="IPR001367">
    <property type="entry name" value="Fe_dep_repressor"/>
</dbReference>
<dbReference type="SMART" id="SM00529">
    <property type="entry name" value="HTH_DTXR"/>
    <property type="match status" value="1"/>
</dbReference>
<sequence length="137" mass="15979">MLLSDKAEEILEHLWIMIREMGEERVGMKELKTDRDAPEIQELLLLKYIDVFSDSVTLREEGVGEAESAIRRHRLAERLMVDVFDLDRERMEENACLFEHLLRKDVEESICTLLGHPEFCPHNRPIPAGMCCRNSVK</sequence>
<feature type="non-terminal residue" evidence="4">
    <location>
        <position position="137"/>
    </location>
</feature>
<dbReference type="InterPro" id="IPR022689">
    <property type="entry name" value="Iron_dep_repressor"/>
</dbReference>
<dbReference type="SUPFAM" id="SSF47979">
    <property type="entry name" value="Iron-dependent repressor protein, dimerization domain"/>
    <property type="match status" value="1"/>
</dbReference>
<dbReference type="GO" id="GO:0046914">
    <property type="term" value="F:transition metal ion binding"/>
    <property type="evidence" value="ECO:0007669"/>
    <property type="project" value="InterPro"/>
</dbReference>
<dbReference type="InterPro" id="IPR036421">
    <property type="entry name" value="Fe_dep_repressor_sf"/>
</dbReference>
<dbReference type="EMBL" id="UOGI01000090">
    <property type="protein sequence ID" value="VAX30863.1"/>
    <property type="molecule type" value="Genomic_DNA"/>
</dbReference>
<comment type="subunit">
    <text evidence="2">Homodimer.</text>
</comment>
<evidence type="ECO:0000259" key="3">
    <source>
        <dbReference type="Pfam" id="PF02742"/>
    </source>
</evidence>
<comment type="subcellular location">
    <subcellularLocation>
        <location evidence="1">Cytoplasm</location>
    </subcellularLocation>
</comment>
<evidence type="ECO:0000256" key="1">
    <source>
        <dbReference type="ARBA" id="ARBA00004496"/>
    </source>
</evidence>
<dbReference type="GO" id="GO:0005737">
    <property type="term" value="C:cytoplasm"/>
    <property type="evidence" value="ECO:0007669"/>
    <property type="project" value="UniProtKB-SubCell"/>
</dbReference>
<accession>A0A3B1D258</accession>
<proteinExistence type="predicted"/>
<evidence type="ECO:0000313" key="4">
    <source>
        <dbReference type="EMBL" id="VAX30863.1"/>
    </source>
</evidence>
<feature type="domain" description="Iron dependent repressor metal binding and dimerisation" evidence="3">
    <location>
        <begin position="60"/>
        <end position="127"/>
    </location>
</feature>
<dbReference type="GO" id="GO:0046983">
    <property type="term" value="F:protein dimerization activity"/>
    <property type="evidence" value="ECO:0007669"/>
    <property type="project" value="InterPro"/>
</dbReference>
<evidence type="ECO:0000256" key="2">
    <source>
        <dbReference type="ARBA" id="ARBA00011738"/>
    </source>
</evidence>
<dbReference type="Gene3D" id="1.10.10.10">
    <property type="entry name" value="Winged helix-like DNA-binding domain superfamily/Winged helix DNA-binding domain"/>
    <property type="match status" value="1"/>
</dbReference>
<dbReference type="InterPro" id="IPR050536">
    <property type="entry name" value="DtxR_MntR_Metal-Reg"/>
</dbReference>
<dbReference type="PANTHER" id="PTHR33238">
    <property type="entry name" value="IRON (METAL) DEPENDENT REPRESSOR, DTXR FAMILY"/>
    <property type="match status" value="1"/>
</dbReference>
<organism evidence="4">
    <name type="scientific">hydrothermal vent metagenome</name>
    <dbReference type="NCBI Taxonomy" id="652676"/>
    <lineage>
        <taxon>unclassified sequences</taxon>
        <taxon>metagenomes</taxon>
        <taxon>ecological metagenomes</taxon>
    </lineage>
</organism>
<dbReference type="GO" id="GO:0003700">
    <property type="term" value="F:DNA-binding transcription factor activity"/>
    <property type="evidence" value="ECO:0007669"/>
    <property type="project" value="InterPro"/>
</dbReference>
<name>A0A3B1D258_9ZZZZ</name>
<dbReference type="PANTHER" id="PTHR33238:SF11">
    <property type="entry name" value="TRANSCRIPTIONAL REGULATOR MNTR"/>
    <property type="match status" value="1"/>
</dbReference>
<gene>
    <name evidence="4" type="ORF">MNBD_NITROSPIRAE03-1751</name>
</gene>
<dbReference type="Pfam" id="PF02742">
    <property type="entry name" value="Fe_dep_repr_C"/>
    <property type="match status" value="1"/>
</dbReference>
<dbReference type="InterPro" id="IPR036388">
    <property type="entry name" value="WH-like_DNA-bd_sf"/>
</dbReference>
<reference evidence="4" key="1">
    <citation type="submission" date="2018-06" db="EMBL/GenBank/DDBJ databases">
        <authorList>
            <person name="Zhirakovskaya E."/>
        </authorList>
    </citation>
    <scope>NUCLEOTIDE SEQUENCE</scope>
</reference>
<dbReference type="AlphaFoldDB" id="A0A3B1D258"/>